<protein>
    <recommendedName>
        <fullName evidence="4 5">Large ribosomal subunit protein uL29</fullName>
    </recommendedName>
</protein>
<keyword evidence="2 5" id="KW-0689">Ribosomal protein</keyword>
<keyword evidence="7" id="KW-1185">Reference proteome</keyword>
<dbReference type="GO" id="GO:0003735">
    <property type="term" value="F:structural constituent of ribosome"/>
    <property type="evidence" value="ECO:0007669"/>
    <property type="project" value="InterPro"/>
</dbReference>
<dbReference type="GO" id="GO:0005840">
    <property type="term" value="C:ribosome"/>
    <property type="evidence" value="ECO:0007669"/>
    <property type="project" value="UniProtKB-KW"/>
</dbReference>
<dbReference type="Pfam" id="PF00831">
    <property type="entry name" value="Ribosomal_L29"/>
    <property type="match status" value="1"/>
</dbReference>
<comment type="similarity">
    <text evidence="1 5">Belongs to the universal ribosomal protein uL29 family.</text>
</comment>
<gene>
    <name evidence="5 6" type="primary">rpmC</name>
    <name evidence="6" type="ORF">WEOB_089</name>
</gene>
<evidence type="ECO:0000256" key="3">
    <source>
        <dbReference type="ARBA" id="ARBA00023274"/>
    </source>
</evidence>
<dbReference type="NCBIfam" id="TIGR00012">
    <property type="entry name" value="L29"/>
    <property type="match status" value="1"/>
</dbReference>
<dbReference type="KEGG" id="wca:WEOB_089"/>
<keyword evidence="3 5" id="KW-0687">Ribonucleoprotein</keyword>
<proteinExistence type="inferred from homology"/>
<evidence type="ECO:0000256" key="4">
    <source>
        <dbReference type="ARBA" id="ARBA00035204"/>
    </source>
</evidence>
<evidence type="ECO:0000313" key="6">
    <source>
        <dbReference type="EMBL" id="CEN32047.1"/>
    </source>
</evidence>
<dbReference type="AlphaFoldDB" id="A0A0H5BWG9"/>
<name>A0A0H5BWG9_9ENTR</name>
<evidence type="ECO:0000256" key="5">
    <source>
        <dbReference type="HAMAP-Rule" id="MF_00374"/>
    </source>
</evidence>
<dbReference type="RefSeq" id="WP_281263950.1">
    <property type="nucleotide sequence ID" value="NZ_LN774881.1"/>
</dbReference>
<evidence type="ECO:0000256" key="2">
    <source>
        <dbReference type="ARBA" id="ARBA00022980"/>
    </source>
</evidence>
<dbReference type="GO" id="GO:1990904">
    <property type="term" value="C:ribonucleoprotein complex"/>
    <property type="evidence" value="ECO:0007669"/>
    <property type="project" value="UniProtKB-KW"/>
</dbReference>
<dbReference type="SUPFAM" id="SSF46561">
    <property type="entry name" value="Ribosomal protein L29 (L29p)"/>
    <property type="match status" value="1"/>
</dbReference>
<organism evidence="6 7">
    <name type="scientific">Candidatus Westeberhardia cardiocondylae</name>
    <dbReference type="NCBI Taxonomy" id="1594731"/>
    <lineage>
        <taxon>Bacteria</taxon>
        <taxon>Pseudomonadati</taxon>
        <taxon>Pseudomonadota</taxon>
        <taxon>Gammaproteobacteria</taxon>
        <taxon>Enterobacterales</taxon>
        <taxon>Enterobacteriaceae</taxon>
        <taxon>ant endosymbionts</taxon>
        <taxon>Candidatus Westeberhardia</taxon>
    </lineage>
</organism>
<dbReference type="HAMAP" id="MF_00374">
    <property type="entry name" value="Ribosomal_uL29"/>
    <property type="match status" value="1"/>
</dbReference>
<dbReference type="STRING" id="1594731.WEOB_089"/>
<reference evidence="7" key="1">
    <citation type="submission" date="2015-01" db="EMBL/GenBank/DDBJ databases">
        <authorList>
            <person name="Manzano-Marin A."/>
            <person name="Manzano-Marin A."/>
        </authorList>
    </citation>
    <scope>NUCLEOTIDE SEQUENCE [LARGE SCALE GENOMIC DNA]</scope>
    <source>
        <strain evidence="7">obscurior</strain>
    </source>
</reference>
<accession>A0A0H5BWG9</accession>
<dbReference type="InterPro" id="IPR001854">
    <property type="entry name" value="Ribosomal_uL29"/>
</dbReference>
<evidence type="ECO:0000256" key="1">
    <source>
        <dbReference type="ARBA" id="ARBA00009254"/>
    </source>
</evidence>
<dbReference type="EMBL" id="LN774881">
    <property type="protein sequence ID" value="CEN32047.1"/>
    <property type="molecule type" value="Genomic_DNA"/>
</dbReference>
<dbReference type="Gene3D" id="1.10.287.310">
    <property type="match status" value="1"/>
</dbReference>
<dbReference type="Proteomes" id="UP000242753">
    <property type="component" value="Chromosome I"/>
</dbReference>
<dbReference type="GO" id="GO:0006412">
    <property type="term" value="P:translation"/>
    <property type="evidence" value="ECO:0007669"/>
    <property type="project" value="UniProtKB-UniRule"/>
</dbReference>
<evidence type="ECO:0000313" key="7">
    <source>
        <dbReference type="Proteomes" id="UP000242753"/>
    </source>
</evidence>
<sequence>MNLKIKKFNKRSKQELYSKLFELLREEFNFRVKRVVYPKTVKGTHFLKNVRRDIAIIKMLLDQDVGSVYDA</sequence>
<dbReference type="InterPro" id="IPR036049">
    <property type="entry name" value="Ribosomal_uL29_sf"/>
</dbReference>